<dbReference type="AlphaFoldDB" id="A0A1I0SD11"/>
<keyword evidence="1" id="KW-0732">Signal</keyword>
<keyword evidence="4" id="KW-1185">Reference proteome</keyword>
<evidence type="ECO:0000259" key="2">
    <source>
        <dbReference type="Pfam" id="PF14344"/>
    </source>
</evidence>
<dbReference type="InterPro" id="IPR025510">
    <property type="entry name" value="DUF4397"/>
</dbReference>
<evidence type="ECO:0000313" key="4">
    <source>
        <dbReference type="Proteomes" id="UP000199310"/>
    </source>
</evidence>
<sequence>MKHLIIPVIILLVMLGACKKNSDSAVPDTHGSFLFVNAIPGNLQFDVRLDTNQFASNVGYGTNTGYKSYRAQKYNLIITPSGQPNVVLYNAEIFLRNNRYYSAYLGADSAMANMVLITTEDDLSNPGEGLAKFRVINFTQAFKPNRTPLGIDVVSDTFPRFFRGLTFPAQTGFAPIAGDSTYKINFRWGDSSKVLKTFNLAAQTGKTYTLISNGYPLDPNKFNVLMVQHN</sequence>
<dbReference type="PROSITE" id="PS51257">
    <property type="entry name" value="PROKAR_LIPOPROTEIN"/>
    <property type="match status" value="1"/>
</dbReference>
<feature type="domain" description="DUF4397" evidence="2">
    <location>
        <begin position="35"/>
        <end position="140"/>
    </location>
</feature>
<evidence type="ECO:0000313" key="3">
    <source>
        <dbReference type="EMBL" id="SEW55235.1"/>
    </source>
</evidence>
<dbReference type="RefSeq" id="WP_089902913.1">
    <property type="nucleotide sequence ID" value="NZ_FOJG01000002.1"/>
</dbReference>
<dbReference type="OrthoDB" id="649338at2"/>
<accession>A0A1I0SD11</accession>
<feature type="signal peptide" evidence="1">
    <location>
        <begin position="1"/>
        <end position="19"/>
    </location>
</feature>
<gene>
    <name evidence="3" type="ORF">SAMN04488122_6335</name>
</gene>
<name>A0A1I0SD11_9BACT</name>
<feature type="chain" id="PRO_5011531891" description="DUF4397 domain-containing protein" evidence="1">
    <location>
        <begin position="20"/>
        <end position="230"/>
    </location>
</feature>
<organism evidence="3 4">
    <name type="scientific">Chitinophaga arvensicola</name>
    <dbReference type="NCBI Taxonomy" id="29529"/>
    <lineage>
        <taxon>Bacteria</taxon>
        <taxon>Pseudomonadati</taxon>
        <taxon>Bacteroidota</taxon>
        <taxon>Chitinophagia</taxon>
        <taxon>Chitinophagales</taxon>
        <taxon>Chitinophagaceae</taxon>
        <taxon>Chitinophaga</taxon>
    </lineage>
</organism>
<protein>
    <recommendedName>
        <fullName evidence="2">DUF4397 domain-containing protein</fullName>
    </recommendedName>
</protein>
<proteinExistence type="predicted"/>
<dbReference type="STRING" id="29529.SAMN04488122_6335"/>
<reference evidence="4" key="1">
    <citation type="submission" date="2016-10" db="EMBL/GenBank/DDBJ databases">
        <authorList>
            <person name="Varghese N."/>
            <person name="Submissions S."/>
        </authorList>
    </citation>
    <scope>NUCLEOTIDE SEQUENCE [LARGE SCALE GENOMIC DNA]</scope>
    <source>
        <strain evidence="4">DSM 3695</strain>
    </source>
</reference>
<dbReference type="EMBL" id="FOJG01000002">
    <property type="protein sequence ID" value="SEW55235.1"/>
    <property type="molecule type" value="Genomic_DNA"/>
</dbReference>
<dbReference type="Pfam" id="PF14344">
    <property type="entry name" value="DUF4397"/>
    <property type="match status" value="1"/>
</dbReference>
<evidence type="ECO:0000256" key="1">
    <source>
        <dbReference type="SAM" id="SignalP"/>
    </source>
</evidence>
<dbReference type="Proteomes" id="UP000199310">
    <property type="component" value="Unassembled WGS sequence"/>
</dbReference>